<protein>
    <submittedName>
        <fullName evidence="1">Uncharacterized protein</fullName>
    </submittedName>
</protein>
<organism evidence="1 2">
    <name type="scientific">Nocardiopsis tropica</name>
    <dbReference type="NCBI Taxonomy" id="109330"/>
    <lineage>
        <taxon>Bacteria</taxon>
        <taxon>Bacillati</taxon>
        <taxon>Actinomycetota</taxon>
        <taxon>Actinomycetes</taxon>
        <taxon>Streptosporangiales</taxon>
        <taxon>Nocardiopsidaceae</taxon>
        <taxon>Nocardiopsis</taxon>
    </lineage>
</organism>
<comment type="caution">
    <text evidence="1">The sequence shown here is derived from an EMBL/GenBank/DDBJ whole genome shotgun (WGS) entry which is preliminary data.</text>
</comment>
<proteinExistence type="predicted"/>
<gene>
    <name evidence="1" type="ORF">Q8A49_34935</name>
</gene>
<evidence type="ECO:0000313" key="2">
    <source>
        <dbReference type="Proteomes" id="UP001348641"/>
    </source>
</evidence>
<dbReference type="Proteomes" id="UP001348641">
    <property type="component" value="Unassembled WGS sequence"/>
</dbReference>
<name>A0ABU7L2E1_9ACTN</name>
<dbReference type="RefSeq" id="WP_330162438.1">
    <property type="nucleotide sequence ID" value="NZ_JAUUCC010000213.1"/>
</dbReference>
<reference evidence="1 2" key="1">
    <citation type="submission" date="2023-07" db="EMBL/GenBank/DDBJ databases">
        <authorList>
            <person name="Girao M."/>
            <person name="Carvalho M.F."/>
        </authorList>
    </citation>
    <scope>NUCLEOTIDE SEQUENCE [LARGE SCALE GENOMIC DNA]</scope>
    <source>
        <strain evidence="1 2">66/93</strain>
    </source>
</reference>
<sequence length="247" mass="26950">MLRLTHRRCRHEAEDLAGAARRQAERADHLAAKVKDLALKLEHRGDDLAAAEHRLDEITAACADVEYARTDAVIPGILREKLLNADNRQSLLDEHSRALARIDALTEQQERTLRAARAAGMFARVYALMAGAGPVGVPDGMVELLSQMNTINWANSPWACECGSRNVVLVWHPAARHRARLTCRCQRIWTDRGAVGRGEAAFAAQQMFDGVGAPARPWSSRPAHELAAADQAMPSDLEMADAAAVPA</sequence>
<accession>A0ABU7L2E1</accession>
<dbReference type="EMBL" id="JAUUCC010000213">
    <property type="protein sequence ID" value="MEE2055708.1"/>
    <property type="molecule type" value="Genomic_DNA"/>
</dbReference>
<evidence type="ECO:0000313" key="1">
    <source>
        <dbReference type="EMBL" id="MEE2055708.1"/>
    </source>
</evidence>